<keyword evidence="3" id="KW-1185">Reference proteome</keyword>
<dbReference type="AlphaFoldDB" id="V8N8S8"/>
<proteinExistence type="predicted"/>
<sequence length="59" mass="6470">MNVSVMITSDLTIDEDPENVIGTSNVTTTASKNYEQTTSGYNNANKKNITRQSQESVTK</sequence>
<dbReference type="EMBL" id="AZIM01006656">
    <property type="protein sequence ID" value="ETE58490.1"/>
    <property type="molecule type" value="Genomic_DNA"/>
</dbReference>
<feature type="non-terminal residue" evidence="2">
    <location>
        <position position="59"/>
    </location>
</feature>
<gene>
    <name evidence="2" type="ORF">L345_15788</name>
</gene>
<evidence type="ECO:0000313" key="2">
    <source>
        <dbReference type="EMBL" id="ETE58490.1"/>
    </source>
</evidence>
<evidence type="ECO:0000256" key="1">
    <source>
        <dbReference type="SAM" id="MobiDB-lite"/>
    </source>
</evidence>
<dbReference type="Proteomes" id="UP000018936">
    <property type="component" value="Unassembled WGS sequence"/>
</dbReference>
<feature type="region of interest" description="Disordered" evidence="1">
    <location>
        <begin position="33"/>
        <end position="59"/>
    </location>
</feature>
<protein>
    <submittedName>
        <fullName evidence="2">Uncharacterized protein</fullName>
    </submittedName>
</protein>
<evidence type="ECO:0000313" key="3">
    <source>
        <dbReference type="Proteomes" id="UP000018936"/>
    </source>
</evidence>
<reference evidence="2 3" key="1">
    <citation type="journal article" date="2013" name="Proc. Natl. Acad. Sci. U.S.A.">
        <title>The king cobra genome reveals dynamic gene evolution and adaptation in the snake venom system.</title>
        <authorList>
            <person name="Vonk F.J."/>
            <person name="Casewell N.R."/>
            <person name="Henkel C.V."/>
            <person name="Heimberg A.M."/>
            <person name="Jansen H.J."/>
            <person name="McCleary R.J."/>
            <person name="Kerkkamp H.M."/>
            <person name="Vos R.A."/>
            <person name="Guerreiro I."/>
            <person name="Calvete J.J."/>
            <person name="Wuster W."/>
            <person name="Woods A.E."/>
            <person name="Logan J.M."/>
            <person name="Harrison R.A."/>
            <person name="Castoe T.A."/>
            <person name="de Koning A.P."/>
            <person name="Pollock D.D."/>
            <person name="Yandell M."/>
            <person name="Calderon D."/>
            <person name="Renjifo C."/>
            <person name="Currier R.B."/>
            <person name="Salgado D."/>
            <person name="Pla D."/>
            <person name="Sanz L."/>
            <person name="Hyder A.S."/>
            <person name="Ribeiro J.M."/>
            <person name="Arntzen J.W."/>
            <person name="van den Thillart G.E."/>
            <person name="Boetzer M."/>
            <person name="Pirovano W."/>
            <person name="Dirks R.P."/>
            <person name="Spaink H.P."/>
            <person name="Duboule D."/>
            <person name="McGlinn E."/>
            <person name="Kini R.M."/>
            <person name="Richardson M.K."/>
        </authorList>
    </citation>
    <scope>NUCLEOTIDE SEQUENCE</scope>
    <source>
        <tissue evidence="2">Blood</tissue>
    </source>
</reference>
<comment type="caution">
    <text evidence="2">The sequence shown here is derived from an EMBL/GenBank/DDBJ whole genome shotgun (WGS) entry which is preliminary data.</text>
</comment>
<organism evidence="2 3">
    <name type="scientific">Ophiophagus hannah</name>
    <name type="common">King cobra</name>
    <name type="synonym">Naja hannah</name>
    <dbReference type="NCBI Taxonomy" id="8665"/>
    <lineage>
        <taxon>Eukaryota</taxon>
        <taxon>Metazoa</taxon>
        <taxon>Chordata</taxon>
        <taxon>Craniata</taxon>
        <taxon>Vertebrata</taxon>
        <taxon>Euteleostomi</taxon>
        <taxon>Lepidosauria</taxon>
        <taxon>Squamata</taxon>
        <taxon>Bifurcata</taxon>
        <taxon>Unidentata</taxon>
        <taxon>Episquamata</taxon>
        <taxon>Toxicofera</taxon>
        <taxon>Serpentes</taxon>
        <taxon>Colubroidea</taxon>
        <taxon>Elapidae</taxon>
        <taxon>Elapinae</taxon>
        <taxon>Ophiophagus</taxon>
    </lineage>
</organism>
<accession>V8N8S8</accession>
<name>V8N8S8_OPHHA</name>